<dbReference type="AlphaFoldDB" id="A0A2A6BWW8"/>
<reference evidence="1" key="2">
    <citation type="submission" date="2022-06" db="UniProtKB">
        <authorList>
            <consortium name="EnsemblMetazoa"/>
        </authorList>
    </citation>
    <scope>IDENTIFICATION</scope>
    <source>
        <strain evidence="1">PS312</strain>
    </source>
</reference>
<dbReference type="Proteomes" id="UP000005239">
    <property type="component" value="Unassembled WGS sequence"/>
</dbReference>
<proteinExistence type="predicted"/>
<evidence type="ECO:0000313" key="2">
    <source>
        <dbReference type="Proteomes" id="UP000005239"/>
    </source>
</evidence>
<accession>A0A2A6BWW8</accession>
<reference evidence="2" key="1">
    <citation type="journal article" date="2008" name="Nat. Genet.">
        <title>The Pristionchus pacificus genome provides a unique perspective on nematode lifestyle and parasitism.</title>
        <authorList>
            <person name="Dieterich C."/>
            <person name="Clifton S.W."/>
            <person name="Schuster L.N."/>
            <person name="Chinwalla A."/>
            <person name="Delehaunty K."/>
            <person name="Dinkelacker I."/>
            <person name="Fulton L."/>
            <person name="Fulton R."/>
            <person name="Godfrey J."/>
            <person name="Minx P."/>
            <person name="Mitreva M."/>
            <person name="Roeseler W."/>
            <person name="Tian H."/>
            <person name="Witte H."/>
            <person name="Yang S.P."/>
            <person name="Wilson R.K."/>
            <person name="Sommer R.J."/>
        </authorList>
    </citation>
    <scope>NUCLEOTIDE SEQUENCE [LARGE SCALE GENOMIC DNA]</scope>
    <source>
        <strain evidence="2">PS312</strain>
    </source>
</reference>
<protein>
    <submittedName>
        <fullName evidence="1">Uncharacterized protein</fullName>
    </submittedName>
</protein>
<gene>
    <name evidence="1" type="primary">WBGene00280967</name>
</gene>
<accession>A0A8R1YYL0</accession>
<organism evidence="1 2">
    <name type="scientific">Pristionchus pacificus</name>
    <name type="common">Parasitic nematode worm</name>
    <dbReference type="NCBI Taxonomy" id="54126"/>
    <lineage>
        <taxon>Eukaryota</taxon>
        <taxon>Metazoa</taxon>
        <taxon>Ecdysozoa</taxon>
        <taxon>Nematoda</taxon>
        <taxon>Chromadorea</taxon>
        <taxon>Rhabditida</taxon>
        <taxon>Rhabditina</taxon>
        <taxon>Diplogasteromorpha</taxon>
        <taxon>Diplogasteroidea</taxon>
        <taxon>Neodiplogasteridae</taxon>
        <taxon>Pristionchus</taxon>
    </lineage>
</organism>
<sequence length="133" mass="15367">EYQFDVKLESDEVAWLDCLAEWMGRSVNSVQFMIEEFESELCALAISFMKKLKFTQFMITSSQCFSTDGVRNGGDFFLGLHDFDWVPVFLEMFSRKVDKLLIINNRCKGYLPMDSSEELKQVCNLNQNLGAAF</sequence>
<evidence type="ECO:0000313" key="1">
    <source>
        <dbReference type="EnsemblMetazoa" id="PPA42598.1"/>
    </source>
</evidence>
<name>A0A2A6BWW8_PRIPA</name>
<keyword evidence="2" id="KW-1185">Reference proteome</keyword>
<dbReference type="EnsemblMetazoa" id="PPA42598.1">
    <property type="protein sequence ID" value="PPA42598.1"/>
    <property type="gene ID" value="WBGene00280967"/>
</dbReference>